<sequence>MFESSNIDQEFEFSLEKFQIDNQLPTSLYPILIEQKPLSDPKPVLKASFVRSLIYGDELDYYKYASFLLQELIIKVDDGFVYKLLDFIDSLKFDQFGQPKIFESQSLVKGKDVFSLIKSQSSNGKESSLVKRQYFELLHLNPVKFEITFEMQSKTESSNFLHNFLRILGTSFISIQETNIKLNALVLRHVFGRQDKIVNRIQKHYTRSFMKQLYKIIGSIDILGDPVGLLGGIGTGVIEFFHEPAKGIVHSPGDFAIGIGKGSWSLVKNSISGVMGTASKVIGAVGKGFTALTLDDEYKEQRRRDKLKNKPKHAGDGVVKGGKAFAKSLWSGISGIVTQPIKGAKKEGVKGFFKGAGKGLVGVVSKPVVGVTEFSSNVFDGIKNTTKLFDPKSLGKARSPRYIGQDRILTIFNPDKSSQQLLLTNLSNGAYRKELCIEFRVCIERMKSYIILTEKRMIYFVKEDVRLDFLLTQILENKINGNFLELTYDLGSTKKKTKKMKFQFENLEDAKAIQEELINQISNFEN</sequence>
<proteinExistence type="inferred from homology"/>
<protein>
    <submittedName>
        <fullName evidence="3">Vacuolar protein sorting-associated protein 13c</fullName>
    </submittedName>
</protein>
<dbReference type="Pfam" id="PF25037">
    <property type="entry name" value="VPS13_C"/>
    <property type="match status" value="1"/>
</dbReference>
<accession>A0A9Q0R438</accession>
<dbReference type="Proteomes" id="UP001149090">
    <property type="component" value="Unassembled WGS sequence"/>
</dbReference>
<dbReference type="GO" id="GO:0006623">
    <property type="term" value="P:protein targeting to vacuole"/>
    <property type="evidence" value="ECO:0007669"/>
    <property type="project" value="TreeGrafter"/>
</dbReference>
<dbReference type="InterPro" id="IPR056748">
    <property type="entry name" value="VPS13-like_C"/>
</dbReference>
<dbReference type="PANTHER" id="PTHR16166">
    <property type="entry name" value="VACUOLAR PROTEIN SORTING-ASSOCIATED PROTEIN VPS13"/>
    <property type="match status" value="1"/>
</dbReference>
<dbReference type="OrthoDB" id="428159at2759"/>
<dbReference type="PANTHER" id="PTHR16166:SF93">
    <property type="entry name" value="INTERMEMBRANE LIPID TRANSFER PROTEIN VPS13"/>
    <property type="match status" value="1"/>
</dbReference>
<organism evidence="3 4">
    <name type="scientific">Anaeramoeba ignava</name>
    <name type="common">Anaerobic marine amoeba</name>
    <dbReference type="NCBI Taxonomy" id="1746090"/>
    <lineage>
        <taxon>Eukaryota</taxon>
        <taxon>Metamonada</taxon>
        <taxon>Anaeramoebidae</taxon>
        <taxon>Anaeramoeba</taxon>
    </lineage>
</organism>
<comment type="caution">
    <text evidence="3">The sequence shown here is derived from an EMBL/GenBank/DDBJ whole genome shotgun (WGS) entry which is preliminary data.</text>
</comment>
<dbReference type="InterPro" id="IPR026847">
    <property type="entry name" value="VPS13"/>
</dbReference>
<dbReference type="GO" id="GO:0045053">
    <property type="term" value="P:protein retention in Golgi apparatus"/>
    <property type="evidence" value="ECO:0007669"/>
    <property type="project" value="TreeGrafter"/>
</dbReference>
<evidence type="ECO:0000259" key="2">
    <source>
        <dbReference type="Pfam" id="PF25037"/>
    </source>
</evidence>
<evidence type="ECO:0000256" key="1">
    <source>
        <dbReference type="ARBA" id="ARBA00006545"/>
    </source>
</evidence>
<dbReference type="OMA" id="AFDFGFI"/>
<keyword evidence="4" id="KW-1185">Reference proteome</keyword>
<evidence type="ECO:0000313" key="3">
    <source>
        <dbReference type="EMBL" id="KAJ5066279.1"/>
    </source>
</evidence>
<dbReference type="AlphaFoldDB" id="A0A9Q0R438"/>
<feature type="domain" description="Intermembrane lipid transfer protein VPS13-like C-terminal" evidence="2">
    <location>
        <begin position="398"/>
        <end position="490"/>
    </location>
</feature>
<comment type="similarity">
    <text evidence="1">Belongs to the VPS13 family.</text>
</comment>
<gene>
    <name evidence="3" type="ORF">M0811_03612</name>
</gene>
<name>A0A9Q0R438_ANAIG</name>
<evidence type="ECO:0000313" key="4">
    <source>
        <dbReference type="Proteomes" id="UP001149090"/>
    </source>
</evidence>
<reference evidence="3" key="1">
    <citation type="submission" date="2022-10" db="EMBL/GenBank/DDBJ databases">
        <title>Novel sulphate-reducing endosymbionts in the free-living metamonad Anaeramoeba.</title>
        <authorList>
            <person name="Jerlstrom-Hultqvist J."/>
            <person name="Cepicka I."/>
            <person name="Gallot-Lavallee L."/>
            <person name="Salas-Leiva D."/>
            <person name="Curtis B.A."/>
            <person name="Zahonova K."/>
            <person name="Pipaliya S."/>
            <person name="Dacks J."/>
            <person name="Roger A.J."/>
        </authorList>
    </citation>
    <scope>NUCLEOTIDE SEQUENCE</scope>
    <source>
        <strain evidence="3">BMAN</strain>
    </source>
</reference>
<dbReference type="EMBL" id="JAPDFW010000147">
    <property type="protein sequence ID" value="KAJ5066279.1"/>
    <property type="molecule type" value="Genomic_DNA"/>
</dbReference>